<evidence type="ECO:0000259" key="2">
    <source>
        <dbReference type="Pfam" id="PF13229"/>
    </source>
</evidence>
<feature type="transmembrane region" description="Helical" evidence="1">
    <location>
        <begin position="20"/>
        <end position="39"/>
    </location>
</feature>
<name>A0A2H0W399_9BACT</name>
<feature type="domain" description="Right handed beta helix" evidence="2">
    <location>
        <begin position="715"/>
        <end position="852"/>
    </location>
</feature>
<dbReference type="EMBL" id="PEZY01000012">
    <property type="protein sequence ID" value="PIS05828.1"/>
    <property type="molecule type" value="Genomic_DNA"/>
</dbReference>
<dbReference type="Gene3D" id="2.160.20.10">
    <property type="entry name" value="Single-stranded right-handed beta-helix, Pectin lyase-like"/>
    <property type="match status" value="1"/>
</dbReference>
<dbReference type="InterPro" id="IPR011050">
    <property type="entry name" value="Pectin_lyase_fold/virulence"/>
</dbReference>
<dbReference type="PANTHER" id="PTHR40050">
    <property type="entry name" value="INNER SPORE COAT PROTEIN H"/>
    <property type="match status" value="1"/>
</dbReference>
<dbReference type="AlphaFoldDB" id="A0A2H0W399"/>
<gene>
    <name evidence="3" type="ORF">COT80_03620</name>
</gene>
<dbReference type="InterPro" id="IPR006626">
    <property type="entry name" value="PbH1"/>
</dbReference>
<dbReference type="PANTHER" id="PTHR40050:SF1">
    <property type="entry name" value="INNER SPORE COAT PROTEIN H"/>
    <property type="match status" value="1"/>
</dbReference>
<dbReference type="SMART" id="SM00710">
    <property type="entry name" value="PbH1"/>
    <property type="match status" value="5"/>
</dbReference>
<evidence type="ECO:0000313" key="3">
    <source>
        <dbReference type="EMBL" id="PIS05828.1"/>
    </source>
</evidence>
<dbReference type="SUPFAM" id="SSF51126">
    <property type="entry name" value="Pectin lyase-like"/>
    <property type="match status" value="1"/>
</dbReference>
<dbReference type="Pfam" id="PF13229">
    <property type="entry name" value="Beta_helix"/>
    <property type="match status" value="1"/>
</dbReference>
<protein>
    <recommendedName>
        <fullName evidence="2">Right handed beta helix domain-containing protein</fullName>
    </recommendedName>
</protein>
<dbReference type="InterPro" id="IPR039448">
    <property type="entry name" value="Beta_helix"/>
</dbReference>
<dbReference type="Pfam" id="PF08757">
    <property type="entry name" value="CotH"/>
    <property type="match status" value="1"/>
</dbReference>
<dbReference type="InterPro" id="IPR014867">
    <property type="entry name" value="Spore_coat_CotH_CotH2/3/7"/>
</dbReference>
<comment type="caution">
    <text evidence="3">The sequence shown here is derived from an EMBL/GenBank/DDBJ whole genome shotgun (WGS) entry which is preliminary data.</text>
</comment>
<keyword evidence="1" id="KW-0472">Membrane</keyword>
<proteinExistence type="predicted"/>
<keyword evidence="1" id="KW-0812">Transmembrane</keyword>
<dbReference type="Proteomes" id="UP000229056">
    <property type="component" value="Unassembled WGS sequence"/>
</dbReference>
<evidence type="ECO:0000313" key="4">
    <source>
        <dbReference type="Proteomes" id="UP000229056"/>
    </source>
</evidence>
<accession>A0A2H0W399</accession>
<evidence type="ECO:0000256" key="1">
    <source>
        <dbReference type="SAM" id="Phobius"/>
    </source>
</evidence>
<reference evidence="4" key="1">
    <citation type="submission" date="2017-09" db="EMBL/GenBank/DDBJ databases">
        <title>Depth-based differentiation of microbial function through sediment-hosted aquifers and enrichment of novel symbionts in the deep terrestrial subsurface.</title>
        <authorList>
            <person name="Probst A.J."/>
            <person name="Ladd B."/>
            <person name="Jarett J.K."/>
            <person name="Geller-Mcgrath D.E."/>
            <person name="Sieber C.M.K."/>
            <person name="Emerson J.B."/>
            <person name="Anantharaman K."/>
            <person name="Thomas B.C."/>
            <person name="Malmstrom R."/>
            <person name="Stieglmeier M."/>
            <person name="Klingl A."/>
            <person name="Woyke T."/>
            <person name="Ryan C.M."/>
            <person name="Banfield J.F."/>
        </authorList>
    </citation>
    <scope>NUCLEOTIDE SEQUENCE [LARGE SCALE GENOMIC DNA]</scope>
</reference>
<keyword evidence="1" id="KW-1133">Transmembrane helix</keyword>
<organism evidence="3 4">
    <name type="scientific">Candidatus Buchananbacteria bacterium CG10_big_fil_rev_8_21_14_0_10_33_19</name>
    <dbReference type="NCBI Taxonomy" id="1974525"/>
    <lineage>
        <taxon>Bacteria</taxon>
        <taxon>Candidatus Buchananiibacteriota</taxon>
    </lineage>
</organism>
<dbReference type="InterPro" id="IPR012334">
    <property type="entry name" value="Pectin_lyas_fold"/>
</dbReference>
<sequence length="950" mass="109416">MDTSKLIRKIKRFIKIRRTILLYSTIILFLLFLFLAVYVGKVYLTDGKTGLIRTPIGRAILAPYRSMRKMSDIMYLGYAFKKNNLPKYRLEINPNDFKFLNDNLPEPYQDDRQSRLTDEYRKPVPAKFYFDGREYKVKVNYRGYVGNHWSNAKKSWDIKFDDENLFNGLTSIKLIIPEDRGIVAEYMNQYRANKLGLYPLFSSYTTLVVNGRNNGVYFQVEPWDESYLAKHELIDQTDMFAFYEDWNRSDRYSDSFEMLSYYDKKADNPFYNYKNYAPLNYVFDLINDYSTDFEEKISNVVDMNQFLNWQAVHMLMSSPHNLYRNIRLFTDRETGKLVFVPWDVGFTEPSTSLEINSSSLYNRIFMSDKFSYQRNKILWNYVGNEDNLKDDLKYYDDSFNNIKVALAQDHLKVYSTKWFFNENKKIRQDIEDNFYKVRNILKNTRASISVYMSDDNPTYFDVTADMLPEIVLDKVRIYSPENVAYKIYFDSNHNNEFDITDVLAGTSSYDLNKKYHLILSDRNIILSAAKKLANDNISFEYFPKTYRFFIQSSGSGKVEKIKIQVDNAITDKKVDDRIQYISLDAYKYLSQKNISIDEFVAKFPIFRKIDNNTVELYRGSYNLNTDVIIPVGKKLIINPGVTINLSKGVSLITYGPILASGTVDSPIVFSGYDAWGSVGISEAQEKSVFDHVKFSNGQDALVNGVYYSGMLSVYRSDVEINNSEFSKAQADDAINVKHAKVLIHNSVFYNNSADSIDLDFISDGQIKNNVFLNTGNDSMDLSGSSVLIEGNKIKNSGDKGISIGEKSNNVIIYNNEIIANNIGIESKDLSQVWTINNVLINNGTAVNAYQKKGIFGGGMLVVYNSIFYKNDLNINFDELSKIEVFNSNIADYSVENGNFIGDPEFINEREENFTNNPKNVNISFINSGNTDILSDKLNINVEQVPVGLNK</sequence>